<comment type="caution">
    <text evidence="1">The sequence shown here is derived from an EMBL/GenBank/DDBJ whole genome shotgun (WGS) entry which is preliminary data.</text>
</comment>
<accession>A0AAW3M749</accession>
<gene>
    <name evidence="1" type="ORF">AO287_26475</name>
</gene>
<evidence type="ECO:0000313" key="1">
    <source>
        <dbReference type="EMBL" id="KTC62413.1"/>
    </source>
</evidence>
<name>A0AAW3M749_PSESS</name>
<dbReference type="Proteomes" id="UP000054513">
    <property type="component" value="Unassembled WGS sequence"/>
</dbReference>
<reference evidence="1 2" key="1">
    <citation type="submission" date="2015-09" db="EMBL/GenBank/DDBJ databases">
        <title>Genome sequence of ICMP 19499.</title>
        <authorList>
            <person name="Visnovsky S.B."/>
            <person name="Lu A."/>
            <person name="Panda P."/>
            <person name="Pitman A.R."/>
        </authorList>
    </citation>
    <scope>NUCLEOTIDE SEQUENCE [LARGE SCALE GENOMIC DNA]</scope>
    <source>
        <strain evidence="1 2">ICMP 19499</strain>
    </source>
</reference>
<sequence>MKRLIEKSLPDDLSLMRIESIDSRFNRILDVKYLCFSRGMTQNVVLHRQTHQLPIRVRAMAPSFMGDYYETKWEYRFVDEAE</sequence>
<organism evidence="1 2">
    <name type="scientific">Pseudomonas savastanoi</name>
    <name type="common">Pseudomonas syringae pv. savastanoi</name>
    <dbReference type="NCBI Taxonomy" id="29438"/>
    <lineage>
        <taxon>Bacteria</taxon>
        <taxon>Pseudomonadati</taxon>
        <taxon>Pseudomonadota</taxon>
        <taxon>Gammaproteobacteria</taxon>
        <taxon>Pseudomonadales</taxon>
        <taxon>Pseudomonadaceae</taxon>
        <taxon>Pseudomonas</taxon>
    </lineage>
</organism>
<dbReference type="EMBL" id="LKCI01000001">
    <property type="protein sequence ID" value="KTC62413.1"/>
    <property type="molecule type" value="Genomic_DNA"/>
</dbReference>
<dbReference type="AlphaFoldDB" id="A0AAW3M749"/>
<evidence type="ECO:0000313" key="2">
    <source>
        <dbReference type="Proteomes" id="UP000054513"/>
    </source>
</evidence>
<proteinExistence type="predicted"/>
<protein>
    <submittedName>
        <fullName evidence="1">Uncharacterized protein</fullName>
    </submittedName>
</protein>